<comment type="function">
    <text evidence="2">Involved in the biosynthesis of a nickel-pincer cofactor ((SCS)Ni(II) pincer complex). Binds Ni(2+), and functions in nickel delivery to pyridinium-3,5-bisthiocarboxylic acid mononucleotide (P2TMN), to form the mature cofactor. Is thus probably required for the activation of nickel-pincer cofactor-dependent enzymes.</text>
</comment>
<dbReference type="HAMAP" id="MF_01074">
    <property type="entry name" value="LarC"/>
    <property type="match status" value="1"/>
</dbReference>
<dbReference type="EMBL" id="JACLYY010000007">
    <property type="protein sequence ID" value="MBM6738263.1"/>
    <property type="molecule type" value="Genomic_DNA"/>
</dbReference>
<accession>A0ABS2E9G6</accession>
<gene>
    <name evidence="2 4" type="primary">larC</name>
    <name evidence="4" type="ORF">H7U36_09160</name>
</gene>
<keyword evidence="1 2" id="KW-0533">Nickel</keyword>
<keyword evidence="2" id="KW-0456">Lyase</keyword>
<evidence type="ECO:0000256" key="3">
    <source>
        <dbReference type="SAM" id="MobiDB-lite"/>
    </source>
</evidence>
<protein>
    <recommendedName>
        <fullName evidence="2">Pyridinium-3,5-bisthiocarboxylic acid mononucleotide nickel insertion protein</fullName>
        <shortName evidence="2">P2TMN nickel insertion protein</shortName>
        <ecNumber evidence="2">4.99.1.12</ecNumber>
    </recommendedName>
    <alternativeName>
        <fullName evidence="2">Nickel-pincer cofactor biosynthesis protein LarC</fullName>
    </alternativeName>
</protein>
<feature type="region of interest" description="Disordered" evidence="3">
    <location>
        <begin position="67"/>
        <end position="106"/>
    </location>
</feature>
<reference evidence="4 5" key="1">
    <citation type="journal article" date="2021" name="Sci. Rep.">
        <title>The distribution of antibiotic resistance genes in chicken gut microbiota commensals.</title>
        <authorList>
            <person name="Juricova H."/>
            <person name="Matiasovicova J."/>
            <person name="Kubasova T."/>
            <person name="Cejkova D."/>
            <person name="Rychlik I."/>
        </authorList>
    </citation>
    <scope>NUCLEOTIDE SEQUENCE [LARGE SCALE GENOMIC DNA]</scope>
    <source>
        <strain evidence="4 5">An773</strain>
    </source>
</reference>
<evidence type="ECO:0000313" key="5">
    <source>
        <dbReference type="Proteomes" id="UP000716906"/>
    </source>
</evidence>
<dbReference type="Pfam" id="PF01969">
    <property type="entry name" value="Ni_insertion"/>
    <property type="match status" value="1"/>
</dbReference>
<comment type="similarity">
    <text evidence="2">Belongs to the LarC family.</text>
</comment>
<comment type="catalytic activity">
    <reaction evidence="2">
        <text>Ni(II)-pyridinium-3,5-bisthiocarboxylate mononucleotide = pyridinium-3,5-bisthiocarboxylate mononucleotide + Ni(2+)</text>
        <dbReference type="Rhea" id="RHEA:54784"/>
        <dbReference type="ChEBI" id="CHEBI:49786"/>
        <dbReference type="ChEBI" id="CHEBI:137372"/>
        <dbReference type="ChEBI" id="CHEBI:137373"/>
        <dbReference type="EC" id="4.99.1.12"/>
    </reaction>
</comment>
<dbReference type="Gene3D" id="3.10.20.300">
    <property type="entry name" value="mk0293 like domain"/>
    <property type="match status" value="1"/>
</dbReference>
<feature type="region of interest" description="Disordered" evidence="3">
    <location>
        <begin position="273"/>
        <end position="293"/>
    </location>
</feature>
<dbReference type="PANTHER" id="PTHR36566">
    <property type="entry name" value="NICKEL INSERTION PROTEIN-RELATED"/>
    <property type="match status" value="1"/>
</dbReference>
<dbReference type="Gene3D" id="3.30.70.1380">
    <property type="entry name" value="Transcriptional regulatory protein pf0864 domain like"/>
    <property type="match status" value="1"/>
</dbReference>
<evidence type="ECO:0000256" key="2">
    <source>
        <dbReference type="HAMAP-Rule" id="MF_01074"/>
    </source>
</evidence>
<dbReference type="PANTHER" id="PTHR36566:SF1">
    <property type="entry name" value="PYRIDINIUM-3,5-BISTHIOCARBOXYLIC ACID MONONUCLEOTIDE NICKEL INSERTION PROTEIN"/>
    <property type="match status" value="1"/>
</dbReference>
<name>A0ABS2E9G6_9FIRM</name>
<evidence type="ECO:0000313" key="4">
    <source>
        <dbReference type="EMBL" id="MBM6738263.1"/>
    </source>
</evidence>
<organism evidence="4 5">
    <name type="scientific">Faecalicatena fissicatena</name>
    <dbReference type="NCBI Taxonomy" id="290055"/>
    <lineage>
        <taxon>Bacteria</taxon>
        <taxon>Bacillati</taxon>
        <taxon>Bacillota</taxon>
        <taxon>Clostridia</taxon>
        <taxon>Lachnospirales</taxon>
        <taxon>Lachnospiraceae</taxon>
        <taxon>Faecalicatena</taxon>
    </lineage>
</organism>
<dbReference type="NCBIfam" id="TIGR00299">
    <property type="entry name" value="nickel pincer cofactor biosynthesis protein LarC"/>
    <property type="match status" value="1"/>
</dbReference>
<sequence>MKTLYIECNMGAAGDMLMAALYELLDDKQRFLDRMNSLELPGVHLEAQKGSTCGIAGTHMAVTVYGEEETEPEGPGVHEHGHAHDHHHDHAHGHHHHHATPGHIGELISGLDLPEQVKENAKAVYRIIAQAEAKAHGCPEGDVHFHEVGALDAVADVTGVCYAMYLLGAEKIIVSPVHVGSGTVRCAHGVMPVPAPATANILEDVPVYGGAVKGELCTPTGAALLKYFAEEFGPMPLMQGSRTGIGIGTKTFEQANCVRAFLGESLEETGRVRTMPEQGDGGESREEGKNGGDGAITELVCNIDDMTPEALGFACARLIQEGALDAYTIPGTMKKGRPGHVLTVLCDPRDEEKMARHVLEETTTNGLRARRCTKYFLRPGMKTVQTPWGQVRVKTAEGHGIFHRKPEYEDVAELAERNGVPYETVYRETLRRLDDK</sequence>
<dbReference type="EC" id="4.99.1.12" evidence="2"/>
<proteinExistence type="inferred from homology"/>
<evidence type="ECO:0000256" key="1">
    <source>
        <dbReference type="ARBA" id="ARBA00022596"/>
    </source>
</evidence>
<dbReference type="Proteomes" id="UP000716906">
    <property type="component" value="Unassembled WGS sequence"/>
</dbReference>
<dbReference type="InterPro" id="IPR002822">
    <property type="entry name" value="Ni_insertion"/>
</dbReference>
<dbReference type="RefSeq" id="WP_205148729.1">
    <property type="nucleotide sequence ID" value="NZ_JACLYY010000007.1"/>
</dbReference>
<comment type="caution">
    <text evidence="4">The sequence shown here is derived from an EMBL/GenBank/DDBJ whole genome shotgun (WGS) entry which is preliminary data.</text>
</comment>
<keyword evidence="5" id="KW-1185">Reference proteome</keyword>
<feature type="compositionally biased region" description="Basic and acidic residues" evidence="3">
    <location>
        <begin position="76"/>
        <end position="88"/>
    </location>
</feature>
<feature type="compositionally biased region" description="Basic residues" evidence="3">
    <location>
        <begin position="89"/>
        <end position="100"/>
    </location>
</feature>